<dbReference type="OrthoDB" id="9810886at2"/>
<dbReference type="Proteomes" id="UP000236594">
    <property type="component" value="Unassembled WGS sequence"/>
</dbReference>
<reference evidence="2 3" key="1">
    <citation type="submission" date="2018-04" db="EMBL/GenBank/DDBJ databases">
        <title>Draft Genome Sequence of Phosphate-Solubilizing Chryseobacterium sp. ISE14 that is a Biocontrol and Plant Growth-Promoting Rhizobacterium Isolated from Cucumber.</title>
        <authorList>
            <person name="Jeong J.-J."/>
            <person name="Sang M.K."/>
            <person name="Choi I.-G."/>
            <person name="Kim K.D."/>
        </authorList>
    </citation>
    <scope>NUCLEOTIDE SEQUENCE [LARGE SCALE GENOMIC DNA]</scope>
    <source>
        <strain evidence="2 3">ISE14</strain>
    </source>
</reference>
<evidence type="ECO:0000256" key="1">
    <source>
        <dbReference type="PROSITE-ProRule" id="PRU00182"/>
    </source>
</evidence>
<evidence type="ECO:0000313" key="3">
    <source>
        <dbReference type="Proteomes" id="UP000236594"/>
    </source>
</evidence>
<comment type="caution">
    <text evidence="2">The sequence shown here is derived from an EMBL/GenBank/DDBJ whole genome shotgun (WGS) entry which is preliminary data.</text>
</comment>
<protein>
    <submittedName>
        <fullName evidence="2">DUF1062 domain-containing protein</fullName>
    </submittedName>
</protein>
<proteinExistence type="predicted"/>
<dbReference type="Pfam" id="PF06353">
    <property type="entry name" value="DUF1062"/>
    <property type="match status" value="1"/>
</dbReference>
<name>A0A316XD83_9FLAO</name>
<keyword evidence="3" id="KW-1185">Reference proteome</keyword>
<sequence length="204" mass="23942">MSQQHIWEVKTRNTPLLKKKCNHCDGERFYCSDKFRLNAQKKNIDIWLIYRCVKCKSRYNMTLFSRIRTESITKEIFNKFSENNVDLAWKYAFSYEIRKKNNVEADLDSVEYDILYSDILEDMAKPDNEELMFIIKCPLEFGLKISSVVRTCLGLSSGKLDQLIEMNAISVQEKSLQKKHKIKDGDIVYIDKEKLLSICSAKIV</sequence>
<dbReference type="EMBL" id="PPED02000001">
    <property type="protein sequence ID" value="PWN71119.1"/>
    <property type="molecule type" value="Genomic_DNA"/>
</dbReference>
<accession>A0A316XD83</accession>
<gene>
    <name evidence="2" type="ORF">C1631_000375</name>
</gene>
<dbReference type="InterPro" id="IPR009412">
    <property type="entry name" value="DUF1062"/>
</dbReference>
<dbReference type="AlphaFoldDB" id="A0A316XD83"/>
<evidence type="ECO:0000313" key="2">
    <source>
        <dbReference type="EMBL" id="PWN71119.1"/>
    </source>
</evidence>
<dbReference type="RefSeq" id="WP_103248928.1">
    <property type="nucleotide sequence ID" value="NZ_PPED02000001.1"/>
</dbReference>
<dbReference type="GO" id="GO:0003723">
    <property type="term" value="F:RNA binding"/>
    <property type="evidence" value="ECO:0007669"/>
    <property type="project" value="UniProtKB-KW"/>
</dbReference>
<keyword evidence="1" id="KW-0694">RNA-binding</keyword>
<organism evidence="2 3">
    <name type="scientific">Chryseobacterium phosphatilyticum</name>
    <dbReference type="NCBI Taxonomy" id="475075"/>
    <lineage>
        <taxon>Bacteria</taxon>
        <taxon>Pseudomonadati</taxon>
        <taxon>Bacteroidota</taxon>
        <taxon>Flavobacteriia</taxon>
        <taxon>Flavobacteriales</taxon>
        <taxon>Weeksellaceae</taxon>
        <taxon>Chryseobacterium group</taxon>
        <taxon>Chryseobacterium</taxon>
    </lineage>
</organism>
<dbReference type="PROSITE" id="PS50889">
    <property type="entry name" value="S4"/>
    <property type="match status" value="1"/>
</dbReference>